<evidence type="ECO:0000313" key="3">
    <source>
        <dbReference type="Proteomes" id="UP000034471"/>
    </source>
</evidence>
<keyword evidence="1" id="KW-0472">Membrane</keyword>
<evidence type="ECO:0000313" key="2">
    <source>
        <dbReference type="EMBL" id="KKQ37316.1"/>
    </source>
</evidence>
<keyword evidence="1" id="KW-0812">Transmembrane</keyword>
<accession>A0A0G0K9P8</accession>
<proteinExistence type="predicted"/>
<feature type="transmembrane region" description="Helical" evidence="1">
    <location>
        <begin position="31"/>
        <end position="55"/>
    </location>
</feature>
<keyword evidence="1" id="KW-1133">Transmembrane helix</keyword>
<dbReference type="AlphaFoldDB" id="A0A0G0K9P8"/>
<comment type="caution">
    <text evidence="2">The sequence shown here is derived from an EMBL/GenBank/DDBJ whole genome shotgun (WGS) entry which is preliminary data.</text>
</comment>
<reference evidence="2 3" key="1">
    <citation type="journal article" date="2015" name="Nature">
        <title>rRNA introns, odd ribosomes, and small enigmatic genomes across a large radiation of phyla.</title>
        <authorList>
            <person name="Brown C.T."/>
            <person name="Hug L.A."/>
            <person name="Thomas B.C."/>
            <person name="Sharon I."/>
            <person name="Castelle C.J."/>
            <person name="Singh A."/>
            <person name="Wilkins M.J."/>
            <person name="Williams K.H."/>
            <person name="Banfield J.F."/>
        </authorList>
    </citation>
    <scope>NUCLEOTIDE SEQUENCE [LARGE SCALE GENOMIC DNA]</scope>
</reference>
<dbReference type="Proteomes" id="UP000034471">
    <property type="component" value="Unassembled WGS sequence"/>
</dbReference>
<name>A0A0G0K9P8_9BACT</name>
<gene>
    <name evidence="2" type="ORF">US54_C0037G0004</name>
</gene>
<dbReference type="EMBL" id="LBTJ01000037">
    <property type="protein sequence ID" value="KKQ37316.1"/>
    <property type="molecule type" value="Genomic_DNA"/>
</dbReference>
<dbReference type="STRING" id="1618481.US54_C0037G0004"/>
<sequence length="271" mass="30615">MSEENSHMQEMNYTPLPDHIIKKRHSNVKKLFVFFFLIAVVAGVGIGAWYLYYFYTTPLIQTSTNNDNGLTVIPSKNPTATPSAQLAFDGTIPAEWLREKSLACNTSFRIPPAEEPYMMPRDPNTPPSSIDDEGKFWIYEETDTKLFILTHMVRAIFKNPELPASGYVSSAVEVYCAENDEGFTTESFFIQIQNDLLENYSVVKINTVGGAELWGREVRSATFEGGTFDSNDIYYIFSTNAHVYMVRAFGESANANMQAVRDQILQAVQFE</sequence>
<protein>
    <submittedName>
        <fullName evidence="2">Uncharacterized protein</fullName>
    </submittedName>
</protein>
<evidence type="ECO:0000256" key="1">
    <source>
        <dbReference type="SAM" id="Phobius"/>
    </source>
</evidence>
<organism evidence="2 3">
    <name type="scientific">Candidatus Roizmanbacteria bacterium GW2011_GWA2_37_7</name>
    <dbReference type="NCBI Taxonomy" id="1618481"/>
    <lineage>
        <taxon>Bacteria</taxon>
        <taxon>Candidatus Roizmaniibacteriota</taxon>
    </lineage>
</organism>